<dbReference type="Pfam" id="PF01826">
    <property type="entry name" value="TIL"/>
    <property type="match status" value="1"/>
</dbReference>
<dbReference type="AlphaFoldDB" id="A0A8X6GH73"/>
<proteinExistence type="predicted"/>
<name>A0A8X6GH73_TRICU</name>
<dbReference type="EMBL" id="BMAO01005519">
    <property type="protein sequence ID" value="GFR01910.1"/>
    <property type="molecule type" value="Genomic_DNA"/>
</dbReference>
<comment type="caution">
    <text evidence="2">The sequence shown here is derived from an EMBL/GenBank/DDBJ whole genome shotgun (WGS) entry which is preliminary data.</text>
</comment>
<feature type="domain" description="TIL" evidence="1">
    <location>
        <begin position="3"/>
        <end position="61"/>
    </location>
</feature>
<reference evidence="2" key="1">
    <citation type="submission" date="2020-07" db="EMBL/GenBank/DDBJ databases">
        <title>Multicomponent nature underlies the extraordinary mechanical properties of spider dragline silk.</title>
        <authorList>
            <person name="Kono N."/>
            <person name="Nakamura H."/>
            <person name="Mori M."/>
            <person name="Yoshida Y."/>
            <person name="Ohtoshi R."/>
            <person name="Malay A.D."/>
            <person name="Moran D.A.P."/>
            <person name="Tomita M."/>
            <person name="Numata K."/>
            <person name="Arakawa K."/>
        </authorList>
    </citation>
    <scope>NUCLEOTIDE SEQUENCE</scope>
</reference>
<sequence length="63" mass="6951">PDCPANKTYGSFGDCPPSCYSLQHPVRACTLKLNYGCMCEDDYVLLKDKVFSSPCVKPDDCPN</sequence>
<dbReference type="Proteomes" id="UP000887116">
    <property type="component" value="Unassembled WGS sequence"/>
</dbReference>
<dbReference type="Gene3D" id="2.10.25.10">
    <property type="entry name" value="Laminin"/>
    <property type="match status" value="1"/>
</dbReference>
<dbReference type="OrthoDB" id="6414249at2759"/>
<feature type="non-terminal residue" evidence="2">
    <location>
        <position position="1"/>
    </location>
</feature>
<dbReference type="InterPro" id="IPR002919">
    <property type="entry name" value="TIL_dom"/>
</dbReference>
<evidence type="ECO:0000313" key="3">
    <source>
        <dbReference type="Proteomes" id="UP000887116"/>
    </source>
</evidence>
<organism evidence="2 3">
    <name type="scientific">Trichonephila clavata</name>
    <name type="common">Joro spider</name>
    <name type="synonym">Nephila clavata</name>
    <dbReference type="NCBI Taxonomy" id="2740835"/>
    <lineage>
        <taxon>Eukaryota</taxon>
        <taxon>Metazoa</taxon>
        <taxon>Ecdysozoa</taxon>
        <taxon>Arthropoda</taxon>
        <taxon>Chelicerata</taxon>
        <taxon>Arachnida</taxon>
        <taxon>Araneae</taxon>
        <taxon>Araneomorphae</taxon>
        <taxon>Entelegynae</taxon>
        <taxon>Araneoidea</taxon>
        <taxon>Nephilidae</taxon>
        <taxon>Trichonephila</taxon>
    </lineage>
</organism>
<gene>
    <name evidence="2" type="primary">AVEN_193742_1</name>
    <name evidence="2" type="ORF">TNCT_193991</name>
</gene>
<dbReference type="InterPro" id="IPR036084">
    <property type="entry name" value="Ser_inhib-like_sf"/>
</dbReference>
<dbReference type="SUPFAM" id="SSF57567">
    <property type="entry name" value="Serine protease inhibitors"/>
    <property type="match status" value="1"/>
</dbReference>
<accession>A0A8X6GH73</accession>
<keyword evidence="3" id="KW-1185">Reference proteome</keyword>
<evidence type="ECO:0000313" key="2">
    <source>
        <dbReference type="EMBL" id="GFR01910.1"/>
    </source>
</evidence>
<evidence type="ECO:0000259" key="1">
    <source>
        <dbReference type="Pfam" id="PF01826"/>
    </source>
</evidence>
<protein>
    <submittedName>
        <fullName evidence="2">TIL domain-containing protein</fullName>
    </submittedName>
</protein>